<keyword evidence="1" id="KW-0472">Membrane</keyword>
<keyword evidence="3" id="KW-1185">Reference proteome</keyword>
<feature type="transmembrane region" description="Helical" evidence="1">
    <location>
        <begin position="21"/>
        <end position="42"/>
    </location>
</feature>
<organism evidence="2 3">
    <name type="scientific">Tanacetum coccineum</name>
    <dbReference type="NCBI Taxonomy" id="301880"/>
    <lineage>
        <taxon>Eukaryota</taxon>
        <taxon>Viridiplantae</taxon>
        <taxon>Streptophyta</taxon>
        <taxon>Embryophyta</taxon>
        <taxon>Tracheophyta</taxon>
        <taxon>Spermatophyta</taxon>
        <taxon>Magnoliopsida</taxon>
        <taxon>eudicotyledons</taxon>
        <taxon>Gunneridae</taxon>
        <taxon>Pentapetalae</taxon>
        <taxon>asterids</taxon>
        <taxon>campanulids</taxon>
        <taxon>Asterales</taxon>
        <taxon>Asteraceae</taxon>
        <taxon>Asteroideae</taxon>
        <taxon>Anthemideae</taxon>
        <taxon>Anthemidinae</taxon>
        <taxon>Tanacetum</taxon>
    </lineage>
</organism>
<name>A0ABQ5IY56_9ASTR</name>
<evidence type="ECO:0000256" key="1">
    <source>
        <dbReference type="SAM" id="Phobius"/>
    </source>
</evidence>
<reference evidence="2" key="2">
    <citation type="submission" date="2022-01" db="EMBL/GenBank/DDBJ databases">
        <authorList>
            <person name="Yamashiro T."/>
            <person name="Shiraishi A."/>
            <person name="Satake H."/>
            <person name="Nakayama K."/>
        </authorList>
    </citation>
    <scope>NUCLEOTIDE SEQUENCE</scope>
</reference>
<gene>
    <name evidence="2" type="ORF">Tco_1114207</name>
</gene>
<evidence type="ECO:0000313" key="2">
    <source>
        <dbReference type="EMBL" id="GJU03869.1"/>
    </source>
</evidence>
<keyword evidence="1" id="KW-1133">Transmembrane helix</keyword>
<keyword evidence="1" id="KW-0812">Transmembrane</keyword>
<reference evidence="2" key="1">
    <citation type="journal article" date="2022" name="Int. J. Mol. Sci.">
        <title>Draft Genome of Tanacetum Coccineum: Genomic Comparison of Closely Related Tanacetum-Family Plants.</title>
        <authorList>
            <person name="Yamashiro T."/>
            <person name="Shiraishi A."/>
            <person name="Nakayama K."/>
            <person name="Satake H."/>
        </authorList>
    </citation>
    <scope>NUCLEOTIDE SEQUENCE</scope>
</reference>
<proteinExistence type="predicted"/>
<accession>A0ABQ5IY56</accession>
<evidence type="ECO:0000313" key="3">
    <source>
        <dbReference type="Proteomes" id="UP001151760"/>
    </source>
</evidence>
<sequence>MYNKLLIWKSMTDLENVTKDFYINCAFLLVELELVPPLFFSYSKLVDEKVKSFLSQCLGKDICQLILYSDKVEFNHLIFHLLLDEVISDVNMLGSGVLEVVTA</sequence>
<protein>
    <submittedName>
        <fullName evidence="2">Uncharacterized protein</fullName>
    </submittedName>
</protein>
<dbReference type="Proteomes" id="UP001151760">
    <property type="component" value="Unassembled WGS sequence"/>
</dbReference>
<comment type="caution">
    <text evidence="2">The sequence shown here is derived from an EMBL/GenBank/DDBJ whole genome shotgun (WGS) entry which is preliminary data.</text>
</comment>
<dbReference type="EMBL" id="BQNB010021194">
    <property type="protein sequence ID" value="GJU03869.1"/>
    <property type="molecule type" value="Genomic_DNA"/>
</dbReference>